<sequence length="134" mass="14475">MCIGNVVGVSSSDPSSRRPTDVRRGSVLQFGSSLGVKEHVTMAAYGALGLNWRIAVTTFISLHLSVFFSSGFDARVTAWDGAVSAVGEWEANAEPREEFVGWFDVVLEAGNEDDGRLAFRKFALGLTGRTFNGR</sequence>
<evidence type="ECO:0000313" key="2">
    <source>
        <dbReference type="EMBL" id="RDB26803.1"/>
    </source>
</evidence>
<reference evidence="2" key="1">
    <citation type="submission" date="2018-04" db="EMBL/GenBank/DDBJ databases">
        <title>Whole genome sequencing of Hypsizygus marmoreus.</title>
        <authorList>
            <person name="Choi I.-G."/>
            <person name="Min B."/>
            <person name="Kim J.-G."/>
            <person name="Kim S."/>
            <person name="Oh Y.-L."/>
            <person name="Kong W.-S."/>
            <person name="Park H."/>
            <person name="Jeong J."/>
            <person name="Song E.-S."/>
        </authorList>
    </citation>
    <scope>NUCLEOTIDE SEQUENCE [LARGE SCALE GENOMIC DNA]</scope>
    <source>
        <strain evidence="2">51987-8</strain>
    </source>
</reference>
<dbReference type="EMBL" id="LUEZ02000023">
    <property type="protein sequence ID" value="RDB26803.1"/>
    <property type="molecule type" value="Genomic_DNA"/>
</dbReference>
<protein>
    <submittedName>
        <fullName evidence="2">Uncharacterized protein</fullName>
    </submittedName>
</protein>
<keyword evidence="3" id="KW-1185">Reference proteome</keyword>
<evidence type="ECO:0000313" key="3">
    <source>
        <dbReference type="Proteomes" id="UP000076154"/>
    </source>
</evidence>
<gene>
    <name evidence="2" type="ORF">Hypma_005404</name>
</gene>
<dbReference type="Proteomes" id="UP000076154">
    <property type="component" value="Unassembled WGS sequence"/>
</dbReference>
<feature type="region of interest" description="Disordered" evidence="1">
    <location>
        <begin position="1"/>
        <end position="22"/>
    </location>
</feature>
<name>A0A369K4M4_HYPMA</name>
<accession>A0A369K4M4</accession>
<feature type="compositionally biased region" description="Low complexity" evidence="1">
    <location>
        <begin position="1"/>
        <end position="14"/>
    </location>
</feature>
<dbReference type="AlphaFoldDB" id="A0A369K4M4"/>
<comment type="caution">
    <text evidence="2">The sequence shown here is derived from an EMBL/GenBank/DDBJ whole genome shotgun (WGS) entry which is preliminary data.</text>
</comment>
<proteinExistence type="predicted"/>
<dbReference type="InParanoid" id="A0A369K4M4"/>
<evidence type="ECO:0000256" key="1">
    <source>
        <dbReference type="SAM" id="MobiDB-lite"/>
    </source>
</evidence>
<organism evidence="2 3">
    <name type="scientific">Hypsizygus marmoreus</name>
    <name type="common">White beech mushroom</name>
    <name type="synonym">Agaricus marmoreus</name>
    <dbReference type="NCBI Taxonomy" id="39966"/>
    <lineage>
        <taxon>Eukaryota</taxon>
        <taxon>Fungi</taxon>
        <taxon>Dikarya</taxon>
        <taxon>Basidiomycota</taxon>
        <taxon>Agaricomycotina</taxon>
        <taxon>Agaricomycetes</taxon>
        <taxon>Agaricomycetidae</taxon>
        <taxon>Agaricales</taxon>
        <taxon>Tricholomatineae</taxon>
        <taxon>Lyophyllaceae</taxon>
        <taxon>Hypsizygus</taxon>
    </lineage>
</organism>